<feature type="region of interest" description="Disordered" evidence="1">
    <location>
        <begin position="1"/>
        <end position="72"/>
    </location>
</feature>
<feature type="compositionally biased region" description="Basic and acidic residues" evidence="1">
    <location>
        <begin position="29"/>
        <end position="39"/>
    </location>
</feature>
<feature type="non-terminal residue" evidence="2">
    <location>
        <position position="1"/>
    </location>
</feature>
<reference evidence="2" key="1">
    <citation type="submission" date="2014-12" db="EMBL/GenBank/DDBJ databases">
        <title>Insight into the proteome of Arion vulgaris.</title>
        <authorList>
            <person name="Aradska J."/>
            <person name="Bulat T."/>
            <person name="Smidak R."/>
            <person name="Sarate P."/>
            <person name="Gangsoo J."/>
            <person name="Sialana F."/>
            <person name="Bilban M."/>
            <person name="Lubec G."/>
        </authorList>
    </citation>
    <scope>NUCLEOTIDE SEQUENCE</scope>
    <source>
        <tissue evidence="2">Skin</tissue>
    </source>
</reference>
<organism evidence="2">
    <name type="scientific">Arion vulgaris</name>
    <dbReference type="NCBI Taxonomy" id="1028688"/>
    <lineage>
        <taxon>Eukaryota</taxon>
        <taxon>Metazoa</taxon>
        <taxon>Spiralia</taxon>
        <taxon>Lophotrochozoa</taxon>
        <taxon>Mollusca</taxon>
        <taxon>Gastropoda</taxon>
        <taxon>Heterobranchia</taxon>
        <taxon>Euthyneura</taxon>
        <taxon>Panpulmonata</taxon>
        <taxon>Eupulmonata</taxon>
        <taxon>Stylommatophora</taxon>
        <taxon>Helicina</taxon>
        <taxon>Arionoidea</taxon>
        <taxon>Arionidae</taxon>
        <taxon>Arion</taxon>
    </lineage>
</organism>
<feature type="non-terminal residue" evidence="2">
    <location>
        <position position="72"/>
    </location>
</feature>
<evidence type="ECO:0000256" key="1">
    <source>
        <dbReference type="SAM" id="MobiDB-lite"/>
    </source>
</evidence>
<evidence type="ECO:0000313" key="2">
    <source>
        <dbReference type="EMBL" id="CEK48418.1"/>
    </source>
</evidence>
<accession>A0A0B6XX23</accession>
<dbReference type="AlphaFoldDB" id="A0A0B6XX23"/>
<dbReference type="EMBL" id="HACG01001553">
    <property type="protein sequence ID" value="CEK48418.1"/>
    <property type="molecule type" value="Transcribed_RNA"/>
</dbReference>
<proteinExistence type="predicted"/>
<sequence>SLSKESLYEHLPPAPQPPYLRRVSDSAILDDKYHDNLVDDEKDDEDGYMLPRQVQQETRYVKRSSVQLRHKP</sequence>
<name>A0A0B6XX23_9EUPU</name>
<protein>
    <submittedName>
        <fullName evidence="2">Uncharacterized protein</fullName>
    </submittedName>
</protein>
<gene>
    <name evidence="2" type="primary">ORF3914</name>
</gene>